<accession>A0A495MHH4</accession>
<gene>
    <name evidence="1" type="ORF">CLV94_0436</name>
</gene>
<protein>
    <submittedName>
        <fullName evidence="1">Uncharacterized protein</fullName>
    </submittedName>
</protein>
<comment type="caution">
    <text evidence="1">The sequence shown here is derived from an EMBL/GenBank/DDBJ whole genome shotgun (WGS) entry which is preliminary data.</text>
</comment>
<dbReference type="EMBL" id="RBLC01000001">
    <property type="protein sequence ID" value="RKS25406.1"/>
    <property type="molecule type" value="Genomic_DNA"/>
</dbReference>
<dbReference type="RefSeq" id="WP_245982422.1">
    <property type="nucleotide sequence ID" value="NZ_RBLC01000001.1"/>
</dbReference>
<dbReference type="AlphaFoldDB" id="A0A495MHH4"/>
<name>A0A495MHH4_9FLAO</name>
<sequence>MIEKLINEQMIFNIYYINFAKVYEIKMMLSNVITLGGELQSDSANEKEIDYRGKLGVKFLSIFNVDTEAGRKTSKSDSQKVLETFEIKTTKSIILSEIIDKSHQIKDFSNVQEGQLIKIDNAYLSLENEAELRTVKLFNSGSFKGMNIPGANGFDINNLFNSMFKDYAYKMKGKIEGIEDEILVKIPLTFESEFESSYSVDDLFIGKVSLVGLYKGKIKLDSLRNSFEFFQELGSVQNINANVINNTDYQEIQDSQYSEQEQNQNFIFASSRNGNNEEYHYIDLLAIIQNVNIPS</sequence>
<evidence type="ECO:0000313" key="2">
    <source>
        <dbReference type="Proteomes" id="UP000277579"/>
    </source>
</evidence>
<keyword evidence="2" id="KW-1185">Reference proteome</keyword>
<organism evidence="1 2">
    <name type="scientific">Flavobacterium endophyticum</name>
    <dbReference type="NCBI Taxonomy" id="1540163"/>
    <lineage>
        <taxon>Bacteria</taxon>
        <taxon>Pseudomonadati</taxon>
        <taxon>Bacteroidota</taxon>
        <taxon>Flavobacteriia</taxon>
        <taxon>Flavobacteriales</taxon>
        <taxon>Flavobacteriaceae</taxon>
        <taxon>Flavobacterium</taxon>
    </lineage>
</organism>
<reference evidence="1 2" key="1">
    <citation type="submission" date="2018-10" db="EMBL/GenBank/DDBJ databases">
        <title>Genomic Encyclopedia of Archaeal and Bacterial Type Strains, Phase II (KMG-II): from individual species to whole genera.</title>
        <authorList>
            <person name="Goeker M."/>
        </authorList>
    </citation>
    <scope>NUCLEOTIDE SEQUENCE [LARGE SCALE GENOMIC DNA]</scope>
    <source>
        <strain evidence="1 2">DSM 29537</strain>
    </source>
</reference>
<evidence type="ECO:0000313" key="1">
    <source>
        <dbReference type="EMBL" id="RKS25406.1"/>
    </source>
</evidence>
<proteinExistence type="predicted"/>
<dbReference type="Proteomes" id="UP000277579">
    <property type="component" value="Unassembled WGS sequence"/>
</dbReference>